<gene>
    <name evidence="1" type="ORF">FOZ63_013099</name>
</gene>
<reference evidence="1 2" key="1">
    <citation type="submission" date="2020-04" db="EMBL/GenBank/DDBJ databases">
        <title>Perkinsus olseni comparative genomics.</title>
        <authorList>
            <person name="Bogema D.R."/>
        </authorList>
    </citation>
    <scope>NUCLEOTIDE SEQUENCE [LARGE SCALE GENOMIC DNA]</scope>
    <source>
        <strain evidence="1 2">ATCC PRA-207</strain>
    </source>
</reference>
<organism evidence="1 2">
    <name type="scientific">Perkinsus olseni</name>
    <name type="common">Perkinsus atlanticus</name>
    <dbReference type="NCBI Taxonomy" id="32597"/>
    <lineage>
        <taxon>Eukaryota</taxon>
        <taxon>Sar</taxon>
        <taxon>Alveolata</taxon>
        <taxon>Perkinsozoa</taxon>
        <taxon>Perkinsea</taxon>
        <taxon>Perkinsida</taxon>
        <taxon>Perkinsidae</taxon>
        <taxon>Perkinsus</taxon>
    </lineage>
</organism>
<name>A0A7J6T678_PEROL</name>
<keyword evidence="2" id="KW-1185">Reference proteome</keyword>
<dbReference type="EMBL" id="JABANO010013315">
    <property type="protein sequence ID" value="KAF4740357.1"/>
    <property type="molecule type" value="Genomic_DNA"/>
</dbReference>
<dbReference type="Proteomes" id="UP000553632">
    <property type="component" value="Unassembled WGS sequence"/>
</dbReference>
<sequence>MRIIALTNKLVVNIAYIIQVATIEDSSMAMPCELQLHGSVLQASILLALPADLLIDNVLSFLPTIPTLLRLRLTCRALLRLIQSSPAVHRHVDLTEVPRRYGKNLAYLILLGGDSPAVTASLRRLIPGKPCEFTYVETLTLPDLNLALDPPLIGPRSLRRLKCRSYAMTSWEFIEVLLQGLPGLVQLDLALQVGSGPIHMDWLSRPWAFLSLRLRIYPGWVVSYSDLADSVVQAVLSSRRSLRDFRFYARCNDKELGRIVSALRKCEFLAYIGLSGIRSGETGLILCSLGEVAHLQGLTLDGSCEVDREILRSFAHSRLRYLNMKGIKKIELDELAVRSQLTSSLEVLKLPAIKGRHLTDLLNLVESCINLRRLEVTTTTSTDENVCLAILLLNSFPRCYRRESALRMDPDVTVTQEKFESAKNESLRDGWSCNTWVERSIWRIQGSSRSGECIGP</sequence>
<comment type="caution">
    <text evidence="1">The sequence shown here is derived from an EMBL/GenBank/DDBJ whole genome shotgun (WGS) entry which is preliminary data.</text>
</comment>
<evidence type="ECO:0000313" key="1">
    <source>
        <dbReference type="EMBL" id="KAF4740357.1"/>
    </source>
</evidence>
<evidence type="ECO:0000313" key="2">
    <source>
        <dbReference type="Proteomes" id="UP000553632"/>
    </source>
</evidence>
<dbReference type="Gene3D" id="3.80.10.10">
    <property type="entry name" value="Ribonuclease Inhibitor"/>
    <property type="match status" value="1"/>
</dbReference>
<accession>A0A7J6T678</accession>
<dbReference type="SUPFAM" id="SSF52047">
    <property type="entry name" value="RNI-like"/>
    <property type="match status" value="1"/>
</dbReference>
<proteinExistence type="predicted"/>
<evidence type="ECO:0008006" key="3">
    <source>
        <dbReference type="Google" id="ProtNLM"/>
    </source>
</evidence>
<dbReference type="AlphaFoldDB" id="A0A7J6T678"/>
<protein>
    <recommendedName>
        <fullName evidence="3">F-box domain-containing protein</fullName>
    </recommendedName>
</protein>
<dbReference type="InterPro" id="IPR032675">
    <property type="entry name" value="LRR_dom_sf"/>
</dbReference>
<dbReference type="SUPFAM" id="SSF81383">
    <property type="entry name" value="F-box domain"/>
    <property type="match status" value="1"/>
</dbReference>
<dbReference type="InterPro" id="IPR036047">
    <property type="entry name" value="F-box-like_dom_sf"/>
</dbReference>